<protein>
    <recommendedName>
        <fullName evidence="6">Large ribosomal subunit protein mL49</fullName>
    </recommendedName>
</protein>
<comment type="subcellular location">
    <subcellularLocation>
        <location evidence="1">Mitochondrion</location>
    </subcellularLocation>
</comment>
<keyword evidence="4" id="KW-0496">Mitochondrion</keyword>
<evidence type="ECO:0000256" key="3">
    <source>
        <dbReference type="ARBA" id="ARBA00022980"/>
    </source>
</evidence>
<evidence type="ECO:0000313" key="7">
    <source>
        <dbReference type="EMBL" id="SSD58828.1"/>
    </source>
</evidence>
<dbReference type="PANTHER" id="PTHR13477:SF0">
    <property type="entry name" value="LARGE RIBOSOMAL SUBUNIT PROTEIN ML49"/>
    <property type="match status" value="1"/>
</dbReference>
<gene>
    <name evidence="7" type="ORF">SCODWIG_00589</name>
</gene>
<sequence length="161" mass="18228">MLRQSLNLRTVFNTKNIVRLHSTTTSKPLASDDHSAAANIDAVEHASKDLFSDPISEFKVFPKIEDISPSELVGGTKFGKKNYLVERSSTGNLPVYTEYKSMKCYTEIRKIRGNPIQLRDDLQERLPHIPKKQFKVILQSNKILIEGNYATDIKSVLSTTF</sequence>
<dbReference type="VEuPathDB" id="FungiDB:SCODWIG_00589"/>
<accession>A0A376B2C5</accession>
<evidence type="ECO:0000256" key="4">
    <source>
        <dbReference type="ARBA" id="ARBA00023128"/>
    </source>
</evidence>
<evidence type="ECO:0000313" key="8">
    <source>
        <dbReference type="Proteomes" id="UP000262825"/>
    </source>
</evidence>
<evidence type="ECO:0000256" key="1">
    <source>
        <dbReference type="ARBA" id="ARBA00004173"/>
    </source>
</evidence>
<organism evidence="7 8">
    <name type="scientific">Saccharomycodes ludwigii</name>
    <dbReference type="NCBI Taxonomy" id="36035"/>
    <lineage>
        <taxon>Eukaryota</taxon>
        <taxon>Fungi</taxon>
        <taxon>Dikarya</taxon>
        <taxon>Ascomycota</taxon>
        <taxon>Saccharomycotina</taxon>
        <taxon>Saccharomycetes</taxon>
        <taxon>Saccharomycodales</taxon>
        <taxon>Saccharomycodaceae</taxon>
        <taxon>Saccharomycodes</taxon>
    </lineage>
</organism>
<dbReference type="AlphaFoldDB" id="A0A376B2C5"/>
<dbReference type="InterPro" id="IPR007740">
    <property type="entry name" value="Ribosomal_mL49"/>
</dbReference>
<comment type="similarity">
    <text evidence="2">Belongs to the mitochondrion-specific ribosomal protein mL49 family.</text>
</comment>
<evidence type="ECO:0000256" key="6">
    <source>
        <dbReference type="ARBA" id="ARBA00035191"/>
    </source>
</evidence>
<name>A0A376B2C5_9ASCO</name>
<reference evidence="8" key="1">
    <citation type="submission" date="2018-06" db="EMBL/GenBank/DDBJ databases">
        <authorList>
            <person name="Guldener U."/>
        </authorList>
    </citation>
    <scope>NUCLEOTIDE SEQUENCE [LARGE SCALE GENOMIC DNA]</scope>
    <source>
        <strain evidence="8">UTAD17</strain>
    </source>
</reference>
<keyword evidence="5" id="KW-0687">Ribonucleoprotein</keyword>
<dbReference type="Gene3D" id="3.30.780.10">
    <property type="entry name" value="SUI1-like domain"/>
    <property type="match status" value="1"/>
</dbReference>
<proteinExistence type="inferred from homology"/>
<evidence type="ECO:0000256" key="5">
    <source>
        <dbReference type="ARBA" id="ARBA00023274"/>
    </source>
</evidence>
<dbReference type="EMBL" id="UFAJ01000053">
    <property type="protein sequence ID" value="SSD58828.1"/>
    <property type="molecule type" value="Genomic_DNA"/>
</dbReference>
<keyword evidence="8" id="KW-1185">Reference proteome</keyword>
<dbReference type="Proteomes" id="UP000262825">
    <property type="component" value="Unassembled WGS sequence"/>
</dbReference>
<dbReference type="GO" id="GO:0006412">
    <property type="term" value="P:translation"/>
    <property type="evidence" value="ECO:0007669"/>
    <property type="project" value="InterPro"/>
</dbReference>
<dbReference type="GO" id="GO:0003735">
    <property type="term" value="F:structural constituent of ribosome"/>
    <property type="evidence" value="ECO:0007669"/>
    <property type="project" value="InterPro"/>
</dbReference>
<dbReference type="Pfam" id="PF05046">
    <property type="entry name" value="Img2"/>
    <property type="match status" value="1"/>
</dbReference>
<dbReference type="GO" id="GO:0005762">
    <property type="term" value="C:mitochondrial large ribosomal subunit"/>
    <property type="evidence" value="ECO:0007669"/>
    <property type="project" value="TreeGrafter"/>
</dbReference>
<evidence type="ECO:0000256" key="2">
    <source>
        <dbReference type="ARBA" id="ARBA00005677"/>
    </source>
</evidence>
<dbReference type="PANTHER" id="PTHR13477">
    <property type="entry name" value="MITOCHONDRIAL 39S RIBOSOMAL PROTEIN L49"/>
    <property type="match status" value="1"/>
</dbReference>
<keyword evidence="3 7" id="KW-0689">Ribosomal protein</keyword>